<feature type="domain" description="FAD/NAD(P)-binding" evidence="4">
    <location>
        <begin position="510"/>
        <end position="796"/>
    </location>
</feature>
<evidence type="ECO:0000313" key="5">
    <source>
        <dbReference type="EMBL" id="QKW53361.1"/>
    </source>
</evidence>
<dbReference type="SUPFAM" id="SSF54373">
    <property type="entry name" value="FAD-linked reductases, C-terminal domain"/>
    <property type="match status" value="1"/>
</dbReference>
<evidence type="ECO:0000259" key="3">
    <source>
        <dbReference type="Pfam" id="PF04324"/>
    </source>
</evidence>
<evidence type="ECO:0000259" key="2">
    <source>
        <dbReference type="Pfam" id="PF01266"/>
    </source>
</evidence>
<dbReference type="PRINTS" id="PR00368">
    <property type="entry name" value="FADPNR"/>
</dbReference>
<dbReference type="InterPro" id="IPR041854">
    <property type="entry name" value="BFD-like_2Fe2S-bd_dom_sf"/>
</dbReference>
<proteinExistence type="predicted"/>
<keyword evidence="6" id="KW-1185">Reference proteome</keyword>
<dbReference type="InterPro" id="IPR036188">
    <property type="entry name" value="FAD/NAD-bd_sf"/>
</dbReference>
<dbReference type="PANTHER" id="PTHR42720:SF1">
    <property type="entry name" value="GLYCEROL 3-PHOSPHATE OXIDASE"/>
    <property type="match status" value="1"/>
</dbReference>
<dbReference type="EMBL" id="CP054929">
    <property type="protein sequence ID" value="QKW53361.1"/>
    <property type="molecule type" value="Genomic_DNA"/>
</dbReference>
<feature type="compositionally biased region" description="Pro residues" evidence="1">
    <location>
        <begin position="830"/>
        <end position="841"/>
    </location>
</feature>
<dbReference type="AlphaFoldDB" id="A0A7H8NFY9"/>
<dbReference type="InterPro" id="IPR023753">
    <property type="entry name" value="FAD/NAD-binding_dom"/>
</dbReference>
<feature type="region of interest" description="Disordered" evidence="1">
    <location>
        <begin position="827"/>
        <end position="863"/>
    </location>
</feature>
<name>A0A7H8NFY9_9ACTN</name>
<sequence length="863" mass="87790">MTVTTTGRLPHDAHETGYDVAIVGAGVVGCAIARELARHPLRVALVEAADDVGKGTSKANTAILHTGFDATPGTLEARLVREGYRLLSGYAAEAGIPVRRVGALLVAWDAEQLAALPGLAAKAERNGYHATRLLDAAELRRREPHLGPGALGALAVPDESVICPWTTVIGYATQAVRAGVDLHLGCRVHGVGGQSGRGSGGGAWHEILTDRGTLRARHLVNAAGLRSDEIDRLLGQDAFTVTPRRGQLMVFDKSARHLVRHIVLPVPTALGKGVLVAPTVFGNVLLGPTAEDLPDKSATQSTEAGLAFLRAHGARVMPELLAEEVIAVYAGLRAATEHDDYQIHAHPEQRYVTVGGIRSTGLTGSLAIAAHVVELLAAGGLTLGPPRELPPARMPALGDASPRPFERPELIAADPEYGTVICPCERVTRGEVRDALASTVPPAGLDGLRRRTRVAAGRCQGTRCAAAVRALCEARPPAAAADDDAPATRPAPAPAPEGADAVGPVERGVDVLVVGAGAAGLAAAGALAAAGVGRVEVLEQQPSAGGVLRYAPWACGAWPGPRAPRRAPAGREAARRLLDAATGAGALVRTGWTVTGWAGPLTVAATGPGGRELITARAVVLATGARERPRAARGVPGARGEGVFTGEGALRALHEHGQDLGATAVVVGSADDAGYRVAGALRQAGTRPVALVGAPSHGPSPWRALTRLGWGVPVLGDAAVTELTGAGGRVTGVRLRRADGAVTELDCAAVVFCGSWVPENELAAAAGLAVVADLGRPAVDAEGRTSHPGVFAVGGLPHPAGPGRRTGPRHAAARAHALATAVARHLSGAPWPPNAAPPPAPGARDEAATGGATGGATRPATED</sequence>
<evidence type="ECO:0000259" key="4">
    <source>
        <dbReference type="Pfam" id="PF07992"/>
    </source>
</evidence>
<dbReference type="CDD" id="cd19946">
    <property type="entry name" value="GlpA-like_Fer2_BFD-like"/>
    <property type="match status" value="1"/>
</dbReference>
<dbReference type="InterPro" id="IPR007419">
    <property type="entry name" value="BFD-like_2Fe2S-bd_dom"/>
</dbReference>
<feature type="region of interest" description="Disordered" evidence="1">
    <location>
        <begin position="477"/>
        <end position="502"/>
    </location>
</feature>
<reference evidence="5 6" key="1">
    <citation type="submission" date="2020-06" db="EMBL/GenBank/DDBJ databases">
        <title>Genome mining for natural products.</title>
        <authorList>
            <person name="Zhang B."/>
            <person name="Shi J."/>
            <person name="Ge H."/>
        </authorList>
    </citation>
    <scope>NUCLEOTIDE SEQUENCE [LARGE SCALE GENOMIC DNA]</scope>
    <source>
        <strain evidence="5 6">NA00687</strain>
    </source>
</reference>
<feature type="domain" description="BFD-like [2Fe-2S]-binding" evidence="3">
    <location>
        <begin position="420"/>
        <end position="471"/>
    </location>
</feature>
<dbReference type="Pfam" id="PF07992">
    <property type="entry name" value="Pyr_redox_2"/>
    <property type="match status" value="1"/>
</dbReference>
<dbReference type="SUPFAM" id="SSF51905">
    <property type="entry name" value="FAD/NAD(P)-binding domain"/>
    <property type="match status" value="2"/>
</dbReference>
<dbReference type="PRINTS" id="PR00469">
    <property type="entry name" value="PNDRDTASEII"/>
</dbReference>
<dbReference type="Pfam" id="PF01266">
    <property type="entry name" value="DAO"/>
    <property type="match status" value="1"/>
</dbReference>
<dbReference type="InterPro" id="IPR052745">
    <property type="entry name" value="G3P_Oxidase/Oxidoreductase"/>
</dbReference>
<organism evidence="5 6">
    <name type="scientific">Streptomyces buecherae</name>
    <dbReference type="NCBI Taxonomy" id="2763006"/>
    <lineage>
        <taxon>Bacteria</taxon>
        <taxon>Bacillati</taxon>
        <taxon>Actinomycetota</taxon>
        <taxon>Actinomycetes</taxon>
        <taxon>Kitasatosporales</taxon>
        <taxon>Streptomycetaceae</taxon>
        <taxon>Streptomyces</taxon>
    </lineage>
</organism>
<dbReference type="GO" id="GO:0016491">
    <property type="term" value="F:oxidoreductase activity"/>
    <property type="evidence" value="ECO:0007669"/>
    <property type="project" value="InterPro"/>
</dbReference>
<accession>A0A7H8NFY9</accession>
<evidence type="ECO:0000256" key="1">
    <source>
        <dbReference type="SAM" id="MobiDB-lite"/>
    </source>
</evidence>
<dbReference type="Gene3D" id="3.50.50.60">
    <property type="entry name" value="FAD/NAD(P)-binding domain"/>
    <property type="match status" value="3"/>
</dbReference>
<protein>
    <submittedName>
        <fullName evidence="5">FAD-dependent oxidoreductase</fullName>
    </submittedName>
</protein>
<dbReference type="Pfam" id="PF04324">
    <property type="entry name" value="Fer2_BFD"/>
    <property type="match status" value="1"/>
</dbReference>
<dbReference type="Gene3D" id="3.30.9.10">
    <property type="entry name" value="D-Amino Acid Oxidase, subunit A, domain 2"/>
    <property type="match status" value="1"/>
</dbReference>
<dbReference type="Gene3D" id="1.10.10.1100">
    <property type="entry name" value="BFD-like [2Fe-2S]-binding domain"/>
    <property type="match status" value="1"/>
</dbReference>
<dbReference type="InterPro" id="IPR006076">
    <property type="entry name" value="FAD-dep_OxRdtase"/>
</dbReference>
<evidence type="ECO:0000313" key="6">
    <source>
        <dbReference type="Proteomes" id="UP000509303"/>
    </source>
</evidence>
<feature type="region of interest" description="Disordered" evidence="1">
    <location>
        <begin position="785"/>
        <end position="808"/>
    </location>
</feature>
<gene>
    <name evidence="5" type="ORF">HUT08_31730</name>
</gene>
<dbReference type="Proteomes" id="UP000509303">
    <property type="component" value="Chromosome"/>
</dbReference>
<feature type="domain" description="FAD dependent oxidoreductase" evidence="2">
    <location>
        <begin position="19"/>
        <end position="375"/>
    </location>
</feature>
<dbReference type="PANTHER" id="PTHR42720">
    <property type="entry name" value="GLYCEROL-3-PHOSPHATE DEHYDROGENASE"/>
    <property type="match status" value="1"/>
</dbReference>